<protein>
    <recommendedName>
        <fullName evidence="1">DUF4007 domain-containing protein</fullName>
    </recommendedName>
</protein>
<name>W1Y9S5_9ZZZZ</name>
<dbReference type="AlphaFoldDB" id="W1Y9S5"/>
<dbReference type="InterPro" id="IPR025248">
    <property type="entry name" value="DUF4007"/>
</dbReference>
<sequence>MTEKIKIKIKGHESFSLREGWLRKGVSAIQLDQCILGDTVKACDELGVGSNMVKSIRYWLQAVGLTYEQIVKGSKRCQKLTGELGKKILIYDEYFENIGTLFLLHYKLVTNIELATSWYIFFNKFNAKEFIKDNMIERIKHELTIIAPATSVSEKSIVDDCSCIIKTYYNEKENMIDPEDNLCCPFVELGLLKKESYSKNTSELIIKTSDNKRKLDKLIVLFVILDRLGENKSITIDQLENQECNIGKVFNLNRNDINEYMDKLRDENLINITRTAGLNEIYPTMRDKEKVLEMYYKGI</sequence>
<comment type="caution">
    <text evidence="2">The sequence shown here is derived from an EMBL/GenBank/DDBJ whole genome shotgun (WGS) entry which is preliminary data.</text>
</comment>
<dbReference type="EMBL" id="AZMM01007448">
    <property type="protein sequence ID" value="ETJ38440.1"/>
    <property type="molecule type" value="Genomic_DNA"/>
</dbReference>
<gene>
    <name evidence="2" type="ORF">Q604_UNBC07448G0002</name>
</gene>
<proteinExistence type="predicted"/>
<feature type="domain" description="DUF4007" evidence="1">
    <location>
        <begin position="11"/>
        <end position="296"/>
    </location>
</feature>
<evidence type="ECO:0000259" key="1">
    <source>
        <dbReference type="Pfam" id="PF13182"/>
    </source>
</evidence>
<organism evidence="2">
    <name type="scientific">human gut metagenome</name>
    <dbReference type="NCBI Taxonomy" id="408170"/>
    <lineage>
        <taxon>unclassified sequences</taxon>
        <taxon>metagenomes</taxon>
        <taxon>organismal metagenomes</taxon>
    </lineage>
</organism>
<accession>W1Y9S5</accession>
<evidence type="ECO:0000313" key="2">
    <source>
        <dbReference type="EMBL" id="ETJ38440.1"/>
    </source>
</evidence>
<dbReference type="Pfam" id="PF13182">
    <property type="entry name" value="DUF4007"/>
    <property type="match status" value="1"/>
</dbReference>
<reference evidence="2" key="1">
    <citation type="submission" date="2013-12" db="EMBL/GenBank/DDBJ databases">
        <title>A Varibaculum cambriense genome reconstructed from a premature infant gut community with otherwise low bacterial novelty that shifts toward anaerobic metabolism during the third week of life.</title>
        <authorList>
            <person name="Brown C.T."/>
            <person name="Sharon I."/>
            <person name="Thomas B.C."/>
            <person name="Castelle C.J."/>
            <person name="Morowitz M.J."/>
            <person name="Banfield J.F."/>
        </authorList>
    </citation>
    <scope>NUCLEOTIDE SEQUENCE</scope>
</reference>